<name>A0A9D3PSL3_MEGAT</name>
<dbReference type="Pfam" id="PF00008">
    <property type="entry name" value="EGF"/>
    <property type="match status" value="1"/>
</dbReference>
<dbReference type="GO" id="GO:0005886">
    <property type="term" value="C:plasma membrane"/>
    <property type="evidence" value="ECO:0007669"/>
    <property type="project" value="UniProtKB-SubCell"/>
</dbReference>
<keyword evidence="5 10" id="KW-0472">Membrane</keyword>
<evidence type="ECO:0000313" key="13">
    <source>
        <dbReference type="EMBL" id="KAG7464696.1"/>
    </source>
</evidence>
<evidence type="ECO:0000259" key="11">
    <source>
        <dbReference type="PROSITE" id="PS50026"/>
    </source>
</evidence>
<dbReference type="SMART" id="SM00215">
    <property type="entry name" value="VWC_out"/>
    <property type="match status" value="1"/>
</dbReference>
<dbReference type="Gene3D" id="2.10.25.10">
    <property type="entry name" value="Laminin"/>
    <property type="match status" value="3"/>
</dbReference>
<keyword evidence="4" id="KW-0677">Repeat</keyword>
<dbReference type="FunFam" id="2.10.25.10:FF:000055">
    <property type="entry name" value="alpha-tectorin isoform X1"/>
    <property type="match status" value="2"/>
</dbReference>
<evidence type="ECO:0008006" key="15">
    <source>
        <dbReference type="Google" id="ProtNLM"/>
    </source>
</evidence>
<dbReference type="SMART" id="SM00214">
    <property type="entry name" value="VWC"/>
    <property type="match status" value="2"/>
</dbReference>
<dbReference type="SMART" id="SM00832">
    <property type="entry name" value="C8"/>
    <property type="match status" value="2"/>
</dbReference>
<keyword evidence="8" id="KW-0245">EGF-like domain</keyword>
<proteinExistence type="predicted"/>
<dbReference type="SMART" id="SM00216">
    <property type="entry name" value="VWD"/>
    <property type="match status" value="2"/>
</dbReference>
<dbReference type="InterPro" id="IPR025615">
    <property type="entry name" value="TILa_dom"/>
</dbReference>
<dbReference type="Proteomes" id="UP001046870">
    <property type="component" value="Chromosome 14"/>
</dbReference>
<dbReference type="InterPro" id="IPR002919">
    <property type="entry name" value="TIL_dom"/>
</dbReference>
<dbReference type="PANTHER" id="PTHR46160:SF9">
    <property type="entry name" value="PROTEIN PRY2-RELATED"/>
    <property type="match status" value="1"/>
</dbReference>
<comment type="caution">
    <text evidence="8">Lacks conserved residue(s) required for the propagation of feature annotation.</text>
</comment>
<evidence type="ECO:0000259" key="12">
    <source>
        <dbReference type="PROSITE" id="PS51233"/>
    </source>
</evidence>
<dbReference type="InterPro" id="IPR001846">
    <property type="entry name" value="VWF_type-D"/>
</dbReference>
<reference evidence="13" key="1">
    <citation type="submission" date="2021-01" db="EMBL/GenBank/DDBJ databases">
        <authorList>
            <person name="Zahm M."/>
            <person name="Roques C."/>
            <person name="Cabau C."/>
            <person name="Klopp C."/>
            <person name="Donnadieu C."/>
            <person name="Jouanno E."/>
            <person name="Lampietro C."/>
            <person name="Louis A."/>
            <person name="Herpin A."/>
            <person name="Echchiki A."/>
            <person name="Berthelot C."/>
            <person name="Parey E."/>
            <person name="Roest-Crollius H."/>
            <person name="Braasch I."/>
            <person name="Postlethwait J."/>
            <person name="Bobe J."/>
            <person name="Montfort J."/>
            <person name="Bouchez O."/>
            <person name="Begum T."/>
            <person name="Mejri S."/>
            <person name="Adams A."/>
            <person name="Chen W.-J."/>
            <person name="Guiguen Y."/>
        </authorList>
    </citation>
    <scope>NUCLEOTIDE SEQUENCE</scope>
    <source>
        <strain evidence="13">YG-15Mar2019-1</strain>
        <tissue evidence="13">Brain</tissue>
    </source>
</reference>
<feature type="transmembrane region" description="Helical" evidence="10">
    <location>
        <begin position="834"/>
        <end position="857"/>
    </location>
</feature>
<dbReference type="InterPro" id="IPR001007">
    <property type="entry name" value="VWF_dom"/>
</dbReference>
<dbReference type="Pfam" id="PF01826">
    <property type="entry name" value="TIL"/>
    <property type="match status" value="2"/>
</dbReference>
<dbReference type="CDD" id="cd00054">
    <property type="entry name" value="EGF_CA"/>
    <property type="match status" value="1"/>
</dbReference>
<evidence type="ECO:0000256" key="3">
    <source>
        <dbReference type="ARBA" id="ARBA00022729"/>
    </source>
</evidence>
<keyword evidence="10" id="KW-0812">Transmembrane</keyword>
<dbReference type="PROSITE" id="PS51233">
    <property type="entry name" value="VWFD"/>
    <property type="match status" value="2"/>
</dbReference>
<keyword evidence="10" id="KW-1133">Transmembrane helix</keyword>
<evidence type="ECO:0000256" key="4">
    <source>
        <dbReference type="ARBA" id="ARBA00022737"/>
    </source>
</evidence>
<dbReference type="OrthoDB" id="3438930at2759"/>
<dbReference type="PROSITE" id="PS00022">
    <property type="entry name" value="EGF_1"/>
    <property type="match status" value="1"/>
</dbReference>
<evidence type="ECO:0000256" key="6">
    <source>
        <dbReference type="ARBA" id="ARBA00023157"/>
    </source>
</evidence>
<dbReference type="EMBL" id="JAFDVH010000014">
    <property type="protein sequence ID" value="KAG7464696.1"/>
    <property type="molecule type" value="Genomic_DNA"/>
</dbReference>
<dbReference type="AlphaFoldDB" id="A0A9D3PSL3"/>
<keyword evidence="2" id="KW-1003">Cell membrane</keyword>
<dbReference type="SUPFAM" id="SSF57567">
    <property type="entry name" value="Serine protease inhibitors"/>
    <property type="match status" value="2"/>
</dbReference>
<dbReference type="SUPFAM" id="SSF57196">
    <property type="entry name" value="EGF/Laminin"/>
    <property type="match status" value="1"/>
</dbReference>
<feature type="domain" description="VWFD" evidence="12">
    <location>
        <begin position="1"/>
        <end position="175"/>
    </location>
</feature>
<accession>A0A9D3PSL3</accession>
<evidence type="ECO:0000256" key="7">
    <source>
        <dbReference type="ARBA" id="ARBA00023180"/>
    </source>
</evidence>
<dbReference type="PANTHER" id="PTHR46160">
    <property type="entry name" value="ALPHA-TECTORIN-RELATED"/>
    <property type="match status" value="1"/>
</dbReference>
<dbReference type="Pfam" id="PF12714">
    <property type="entry name" value="TILa"/>
    <property type="match status" value="2"/>
</dbReference>
<feature type="region of interest" description="Disordered" evidence="9">
    <location>
        <begin position="878"/>
        <end position="897"/>
    </location>
</feature>
<keyword evidence="7" id="KW-0325">Glycoprotein</keyword>
<feature type="disulfide bond" evidence="8">
    <location>
        <begin position="813"/>
        <end position="822"/>
    </location>
</feature>
<gene>
    <name evidence="13" type="ORF">MATL_G00168240</name>
</gene>
<evidence type="ECO:0000256" key="1">
    <source>
        <dbReference type="ARBA" id="ARBA00004236"/>
    </source>
</evidence>
<evidence type="ECO:0000256" key="10">
    <source>
        <dbReference type="SAM" id="Phobius"/>
    </source>
</evidence>
<evidence type="ECO:0000256" key="2">
    <source>
        <dbReference type="ARBA" id="ARBA00022475"/>
    </source>
</evidence>
<evidence type="ECO:0000313" key="14">
    <source>
        <dbReference type="Proteomes" id="UP001046870"/>
    </source>
</evidence>
<dbReference type="InterPro" id="IPR036084">
    <property type="entry name" value="Ser_inhib-like_sf"/>
</dbReference>
<dbReference type="CDD" id="cd19941">
    <property type="entry name" value="TIL"/>
    <property type="match status" value="2"/>
</dbReference>
<keyword evidence="3" id="KW-0732">Signal</keyword>
<feature type="domain" description="EGF-like" evidence="11">
    <location>
        <begin position="785"/>
        <end position="823"/>
    </location>
</feature>
<feature type="disulfide bond" evidence="8">
    <location>
        <begin position="794"/>
        <end position="811"/>
    </location>
</feature>
<dbReference type="PROSITE" id="PS01186">
    <property type="entry name" value="EGF_2"/>
    <property type="match status" value="1"/>
</dbReference>
<protein>
    <recommendedName>
        <fullName evidence="15">Zonadhesin</fullName>
    </recommendedName>
</protein>
<organism evidence="13 14">
    <name type="scientific">Megalops atlanticus</name>
    <name type="common">Tarpon</name>
    <name type="synonym">Clupea gigantea</name>
    <dbReference type="NCBI Taxonomy" id="7932"/>
    <lineage>
        <taxon>Eukaryota</taxon>
        <taxon>Metazoa</taxon>
        <taxon>Chordata</taxon>
        <taxon>Craniata</taxon>
        <taxon>Vertebrata</taxon>
        <taxon>Euteleostomi</taxon>
        <taxon>Actinopterygii</taxon>
        <taxon>Neopterygii</taxon>
        <taxon>Teleostei</taxon>
        <taxon>Elopiformes</taxon>
        <taxon>Megalopidae</taxon>
        <taxon>Megalops</taxon>
    </lineage>
</organism>
<comment type="caution">
    <text evidence="13">The sequence shown here is derived from an EMBL/GenBank/DDBJ whole genome shotgun (WGS) entry which is preliminary data.</text>
</comment>
<comment type="subcellular location">
    <subcellularLocation>
        <location evidence="1">Cell membrane</location>
    </subcellularLocation>
</comment>
<keyword evidence="14" id="KW-1185">Reference proteome</keyword>
<evidence type="ECO:0000256" key="8">
    <source>
        <dbReference type="PROSITE-ProRule" id="PRU00076"/>
    </source>
</evidence>
<dbReference type="PROSITE" id="PS50026">
    <property type="entry name" value="EGF_3"/>
    <property type="match status" value="1"/>
</dbReference>
<dbReference type="InterPro" id="IPR000742">
    <property type="entry name" value="EGF"/>
</dbReference>
<dbReference type="InterPro" id="IPR014853">
    <property type="entry name" value="VWF/SSPO/ZAN-like_Cys-rich_dom"/>
</dbReference>
<dbReference type="Pfam" id="PF00094">
    <property type="entry name" value="VWD"/>
    <property type="match status" value="2"/>
</dbReference>
<evidence type="ECO:0000256" key="5">
    <source>
        <dbReference type="ARBA" id="ARBA00023136"/>
    </source>
</evidence>
<feature type="domain" description="VWFD" evidence="12">
    <location>
        <begin position="384"/>
        <end position="560"/>
    </location>
</feature>
<dbReference type="SMART" id="SM00181">
    <property type="entry name" value="EGF"/>
    <property type="match status" value="2"/>
</dbReference>
<keyword evidence="6 8" id="KW-1015">Disulfide bond</keyword>
<sequence length="897" mass="98472">MAGDPHYYTFDGTMHTFMGTCTYTLVEVCNSSRVTPFTIVAKNEERGQPEASYVRSVTIALPTANVTLSKGHRVLLNGRRVRTPLAIAEARARVSSSGVYSVLDTDFGLIVKFDGVHHLEVTIPGDYFNKVCGMCGNYNSNPADDNLMPNGLPAKNVIELGNSWKSEGDSDPGCQPDDREDLHPNCTATEESHYNSLCAELILSDRFRPCHALLPPRPFLNNCVYDMCEYDGMPGTLCDNVEAYAQACQSLGVTVSWRNQTFCPLPCPPNSHYSDCTPPCPASCADLFPISCPLPPNACVEGCQCNAGFVLSDGQCVPLTNCGCVDASGEYHDVGDSWLTDHCDTKCSCTLGGVLSCVPFQCSDRSVCSLDTDGDLYCKPERFDKCSISGDPHYRTFDGFNHHYQGPHTYILTQSHNLPSSLVPLVVRGKNTRRGFNRHISFLHEVYVNVYGVDVRFLQRKTVLVDGERVQPPLQPKQGLKITMSSRSVQLATDFGLTVRFDGNSYAEVILPTTYKSAVRGLCGNYDGRRNNEYVKPDGTLVRNLNVFGDSWRVSDREGPALRTADPPAPARLHRREVEPELDSGFETDGCTEAQLSELNGKKKCGAFSDPDGPFAACHPTINPVAFQEDCVFDLCAEPGNPELRCNSFEVYAQACQEQGVELGPWRRQLECVLTCPENSTYVACMSACPASCADLAAPSECTEPFCREGCQCAPGFAMSGSSCVPYSQCGCTFQERYYPLKEKFVSEDCSQSCECTQTGAVCQPKTCPDTHVCTVYNLRRDCYKKSPCLSWPCLNGGTCMETSGETGFTCQCAEGFVGPVCEGEKSESQDEKIIILIGVLVPLGVIIIALICVCVYNRIASKKRWRHFSEKLEMSKSQGPKYEGMDSTDGTRMTRL</sequence>
<dbReference type="InterPro" id="IPR052749">
    <property type="entry name" value="Alpha-tectorin"/>
</dbReference>
<dbReference type="Pfam" id="PF08742">
    <property type="entry name" value="C8"/>
    <property type="match status" value="2"/>
</dbReference>
<evidence type="ECO:0000256" key="9">
    <source>
        <dbReference type="SAM" id="MobiDB-lite"/>
    </source>
</evidence>